<evidence type="ECO:0000313" key="7">
    <source>
        <dbReference type="Proteomes" id="UP001165136"/>
    </source>
</evidence>
<dbReference type="EMBL" id="BSTI01000001">
    <property type="protein sequence ID" value="GLY63827.1"/>
    <property type="molecule type" value="Genomic_DNA"/>
</dbReference>
<gene>
    <name evidence="6" type="ORF">Atai01_04460</name>
</gene>
<dbReference type="PROSITE" id="PS50977">
    <property type="entry name" value="HTH_TETR_2"/>
    <property type="match status" value="1"/>
</dbReference>
<keyword evidence="3" id="KW-0804">Transcription</keyword>
<dbReference type="Pfam" id="PF00440">
    <property type="entry name" value="TetR_N"/>
    <property type="match status" value="1"/>
</dbReference>
<keyword evidence="2 4" id="KW-0238">DNA-binding</keyword>
<dbReference type="GO" id="GO:0003700">
    <property type="term" value="F:DNA-binding transcription factor activity"/>
    <property type="evidence" value="ECO:0007669"/>
    <property type="project" value="TreeGrafter"/>
</dbReference>
<evidence type="ECO:0000256" key="2">
    <source>
        <dbReference type="ARBA" id="ARBA00023125"/>
    </source>
</evidence>
<dbReference type="PANTHER" id="PTHR30055">
    <property type="entry name" value="HTH-TYPE TRANSCRIPTIONAL REGULATOR RUTR"/>
    <property type="match status" value="1"/>
</dbReference>
<keyword evidence="1" id="KW-0805">Transcription regulation</keyword>
<dbReference type="PANTHER" id="PTHR30055:SF234">
    <property type="entry name" value="HTH-TYPE TRANSCRIPTIONAL REGULATOR BETI"/>
    <property type="match status" value="1"/>
</dbReference>
<dbReference type="Proteomes" id="UP001165136">
    <property type="component" value="Unassembled WGS sequence"/>
</dbReference>
<evidence type="ECO:0000256" key="1">
    <source>
        <dbReference type="ARBA" id="ARBA00023015"/>
    </source>
</evidence>
<proteinExistence type="predicted"/>
<accession>A0A9W6QXF3</accession>
<dbReference type="GO" id="GO:0000976">
    <property type="term" value="F:transcription cis-regulatory region binding"/>
    <property type="evidence" value="ECO:0007669"/>
    <property type="project" value="TreeGrafter"/>
</dbReference>
<protein>
    <submittedName>
        <fullName evidence="6">TetR family transcriptional regulator</fullName>
    </submittedName>
</protein>
<dbReference type="InterPro" id="IPR001647">
    <property type="entry name" value="HTH_TetR"/>
</dbReference>
<dbReference type="Gene3D" id="1.10.10.60">
    <property type="entry name" value="Homeodomain-like"/>
    <property type="match status" value="1"/>
</dbReference>
<feature type="domain" description="HTH tetR-type" evidence="5">
    <location>
        <begin position="17"/>
        <end position="78"/>
    </location>
</feature>
<name>A0A9W6QXF3_9PSEU</name>
<evidence type="ECO:0000259" key="5">
    <source>
        <dbReference type="PROSITE" id="PS50977"/>
    </source>
</evidence>
<dbReference type="InterPro" id="IPR050109">
    <property type="entry name" value="HTH-type_TetR-like_transc_reg"/>
</dbReference>
<dbReference type="AlphaFoldDB" id="A0A9W6QXF3"/>
<keyword evidence="7" id="KW-1185">Reference proteome</keyword>
<dbReference type="SUPFAM" id="SSF48498">
    <property type="entry name" value="Tetracyclin repressor-like, C-terminal domain"/>
    <property type="match status" value="1"/>
</dbReference>
<dbReference type="InterPro" id="IPR036271">
    <property type="entry name" value="Tet_transcr_reg_TetR-rel_C_sf"/>
</dbReference>
<sequence length="203" mass="22847">MLMQAKPSDEGRTVTELARRAQIVDAAIETIAELGYSRVSFAQIARRAGLSSTGLISYHFAGKRELMERVVERIYGEIGAFMTERMEDQPTARDALRAYIEGNVEFTATRRTQMKALLDIFVNGDLHYDTESERTVLSPIEEILRWGQATGEFRDFDVTVMATTLQRAVEGPTFLLAANPDLDLESYARELVTLFDRATANKE</sequence>
<dbReference type="SUPFAM" id="SSF46689">
    <property type="entry name" value="Homeodomain-like"/>
    <property type="match status" value="1"/>
</dbReference>
<evidence type="ECO:0000256" key="3">
    <source>
        <dbReference type="ARBA" id="ARBA00023163"/>
    </source>
</evidence>
<evidence type="ECO:0000256" key="4">
    <source>
        <dbReference type="PROSITE-ProRule" id="PRU00335"/>
    </source>
</evidence>
<comment type="caution">
    <text evidence="6">The sequence shown here is derived from an EMBL/GenBank/DDBJ whole genome shotgun (WGS) entry which is preliminary data.</text>
</comment>
<evidence type="ECO:0000313" key="6">
    <source>
        <dbReference type="EMBL" id="GLY63827.1"/>
    </source>
</evidence>
<reference evidence="6" key="1">
    <citation type="submission" date="2023-03" db="EMBL/GenBank/DDBJ databases">
        <title>Amycolatopsis taiwanensis NBRC 103393.</title>
        <authorList>
            <person name="Ichikawa N."/>
            <person name="Sato H."/>
            <person name="Tonouchi N."/>
        </authorList>
    </citation>
    <scope>NUCLEOTIDE SEQUENCE</scope>
    <source>
        <strain evidence="6">NBRC 103393</strain>
    </source>
</reference>
<dbReference type="InterPro" id="IPR009057">
    <property type="entry name" value="Homeodomain-like_sf"/>
</dbReference>
<organism evidence="6 7">
    <name type="scientific">Amycolatopsis taiwanensis</name>
    <dbReference type="NCBI Taxonomy" id="342230"/>
    <lineage>
        <taxon>Bacteria</taxon>
        <taxon>Bacillati</taxon>
        <taxon>Actinomycetota</taxon>
        <taxon>Actinomycetes</taxon>
        <taxon>Pseudonocardiales</taxon>
        <taxon>Pseudonocardiaceae</taxon>
        <taxon>Amycolatopsis</taxon>
    </lineage>
</organism>
<dbReference type="Gene3D" id="1.10.357.10">
    <property type="entry name" value="Tetracycline Repressor, domain 2"/>
    <property type="match status" value="1"/>
</dbReference>
<comment type="caution">
    <text evidence="4">Lacks conserved residue(s) required for the propagation of feature annotation.</text>
</comment>